<dbReference type="Gene3D" id="3.40.50.720">
    <property type="entry name" value="NAD(P)-binding Rossmann-like Domain"/>
    <property type="match status" value="1"/>
</dbReference>
<dbReference type="SUPFAM" id="SSF51735">
    <property type="entry name" value="NAD(P)-binding Rossmann-fold domains"/>
    <property type="match status" value="1"/>
</dbReference>
<dbReference type="Pfam" id="PF13460">
    <property type="entry name" value="NAD_binding_10"/>
    <property type="match status" value="1"/>
</dbReference>
<dbReference type="CDD" id="cd05269">
    <property type="entry name" value="TMR_SDR_a"/>
    <property type="match status" value="1"/>
</dbReference>
<evidence type="ECO:0000313" key="5">
    <source>
        <dbReference type="Proteomes" id="UP001430701"/>
    </source>
</evidence>
<name>Z9JIS4_9GAMM</name>
<dbReference type="OrthoDB" id="9798669at2"/>
<evidence type="ECO:0000259" key="1">
    <source>
        <dbReference type="Pfam" id="PF13460"/>
    </source>
</evidence>
<keyword evidence="5" id="KW-1185">Reference proteome</keyword>
<dbReference type="PANTHER" id="PTHR47129">
    <property type="entry name" value="QUINONE OXIDOREDUCTASE 2"/>
    <property type="match status" value="1"/>
</dbReference>
<dbReference type="InterPro" id="IPR036291">
    <property type="entry name" value="NAD(P)-bd_dom_sf"/>
</dbReference>
<evidence type="ECO:0000313" key="2">
    <source>
        <dbReference type="EMBL" id="EWS78315.1"/>
    </source>
</evidence>
<evidence type="ECO:0000313" key="3">
    <source>
        <dbReference type="EMBL" id="MCD8473000.1"/>
    </source>
</evidence>
<dbReference type="EMBL" id="JAJPPU010000002">
    <property type="protein sequence ID" value="MCD8473000.1"/>
    <property type="molecule type" value="Genomic_DNA"/>
</dbReference>
<sequence length="293" mass="30960">MTQTVSRILVTGASGQLGALVIEELLGMIHASHLIAAARDPKVLAAFSTRGVETCRLDYSDQASIDAALQGVDRVLLVSSNTIGQRFAQHRNVIEAAARADMGLFAYTSLLHADSSPLLLAQEHVQTEALLRASGMPYVLLRNGWYTENYTVSIGSALVHGAVFGSAGTGRIAAATRSDYAAAAAAVLVSDVDQNGRTYELAGDEAFTLAEYAAEIEKQSGKPVIYRDLPEAEYAAILTQGGLPESFAAILAQFDIGASQGGLFDDSHQLSALIGRPTTPLREVVSKALSETH</sequence>
<dbReference type="PATRIC" id="fig|1444770.3.peg.1496"/>
<dbReference type="Proteomes" id="UP000020406">
    <property type="component" value="Unassembled WGS sequence"/>
</dbReference>
<proteinExistence type="predicted"/>
<protein>
    <submittedName>
        <fullName evidence="2">Quinone oxidoreductase</fullName>
    </submittedName>
    <submittedName>
        <fullName evidence="3">SDR family oxidoreductase</fullName>
    </submittedName>
</protein>
<feature type="domain" description="NAD(P)-binding" evidence="1">
    <location>
        <begin position="12"/>
        <end position="188"/>
    </location>
</feature>
<gene>
    <name evidence="2" type="ORF">AF72_06295</name>
    <name evidence="3" type="ORF">LPH55_05875</name>
</gene>
<dbReference type="InterPro" id="IPR016040">
    <property type="entry name" value="NAD(P)-bd_dom"/>
</dbReference>
<dbReference type="STRING" id="1444770.AF72_06295"/>
<dbReference type="Proteomes" id="UP001430701">
    <property type="component" value="Unassembled WGS sequence"/>
</dbReference>
<dbReference type="eggNOG" id="COG0702">
    <property type="taxonomic scope" value="Bacteria"/>
</dbReference>
<organism evidence="2 4">
    <name type="scientific">Xylella taiwanensis</name>
    <dbReference type="NCBI Taxonomy" id="1444770"/>
    <lineage>
        <taxon>Bacteria</taxon>
        <taxon>Pseudomonadati</taxon>
        <taxon>Pseudomonadota</taxon>
        <taxon>Gammaproteobacteria</taxon>
        <taxon>Lysobacterales</taxon>
        <taxon>Lysobacteraceae</taxon>
        <taxon>Xylella</taxon>
    </lineage>
</organism>
<dbReference type="PANTHER" id="PTHR47129:SF1">
    <property type="entry name" value="NMRA-LIKE DOMAIN-CONTAINING PROTEIN"/>
    <property type="match status" value="1"/>
</dbReference>
<dbReference type="EMBL" id="JDSQ01000008">
    <property type="protein sequence ID" value="EWS78315.1"/>
    <property type="molecule type" value="Genomic_DNA"/>
</dbReference>
<dbReference type="Gene3D" id="3.90.25.10">
    <property type="entry name" value="UDP-galactose 4-epimerase, domain 1"/>
    <property type="match status" value="1"/>
</dbReference>
<reference evidence="3" key="2">
    <citation type="submission" date="2021-11" db="EMBL/GenBank/DDBJ databases">
        <title>Genome sequence of Xylella taiwanensis PLS432.</title>
        <authorList>
            <person name="Weng L.-W."/>
            <person name="Su C.-C."/>
            <person name="Tsai C.-W."/>
            <person name="Kuo C.-H."/>
        </authorList>
    </citation>
    <scope>NUCLEOTIDE SEQUENCE</scope>
    <source>
        <strain evidence="3">PLS432</strain>
    </source>
</reference>
<evidence type="ECO:0000313" key="4">
    <source>
        <dbReference type="Proteomes" id="UP000020406"/>
    </source>
</evidence>
<dbReference type="AlphaFoldDB" id="Z9JIS4"/>
<dbReference type="RefSeq" id="WP_038271093.1">
    <property type="nucleotide sequence ID" value="NZ_CP053627.1"/>
</dbReference>
<reference evidence="2 4" key="1">
    <citation type="journal article" date="2014" name="Genome Announc.">
        <title>Draft Genome Sequence of Xylella fastidiosa Pear Leaf Scorch Strain in Taiwan.</title>
        <authorList>
            <person name="Su C.C."/>
            <person name="Deng W.L."/>
            <person name="Jan F.J."/>
            <person name="Chang C.J."/>
            <person name="Huang H."/>
            <person name="Chen J."/>
        </authorList>
    </citation>
    <scope>NUCLEOTIDE SEQUENCE [LARGE SCALE GENOMIC DNA]</scope>
    <source>
        <strain evidence="2 4">PLS229</strain>
    </source>
</reference>
<accession>Z9JIS4</accession>
<dbReference type="KEGG" id="xtw:AB672_01120"/>
<dbReference type="GeneID" id="68899877"/>
<comment type="caution">
    <text evidence="2">The sequence shown here is derived from an EMBL/GenBank/DDBJ whole genome shotgun (WGS) entry which is preliminary data.</text>
</comment>
<dbReference type="InterPro" id="IPR052718">
    <property type="entry name" value="NmrA-type_oxidoreductase"/>
</dbReference>